<dbReference type="NCBIfam" id="TIGR01509">
    <property type="entry name" value="HAD-SF-IA-v3"/>
    <property type="match status" value="1"/>
</dbReference>
<dbReference type="SFLD" id="SFLDG01129">
    <property type="entry name" value="C1.5:_HAD__Beta-PGM__Phosphata"/>
    <property type="match status" value="1"/>
</dbReference>
<evidence type="ECO:0000313" key="5">
    <source>
        <dbReference type="Proteomes" id="UP000227088"/>
    </source>
</evidence>
<name>A0A1Y5HYX3_OLEAN</name>
<keyword evidence="2" id="KW-0378">Hydrolase</keyword>
<protein>
    <recommendedName>
        <fullName evidence="6">HAD family hydrolase</fullName>
    </recommendedName>
</protein>
<evidence type="ECO:0008006" key="6">
    <source>
        <dbReference type="Google" id="ProtNLM"/>
    </source>
</evidence>
<evidence type="ECO:0000256" key="2">
    <source>
        <dbReference type="ARBA" id="ARBA00022801"/>
    </source>
</evidence>
<dbReference type="SFLD" id="SFLDS00003">
    <property type="entry name" value="Haloacid_Dehalogenase"/>
    <property type="match status" value="1"/>
</dbReference>
<keyword evidence="3" id="KW-0460">Magnesium</keyword>
<dbReference type="Gene3D" id="1.20.120.1600">
    <property type="match status" value="1"/>
</dbReference>
<evidence type="ECO:0000256" key="1">
    <source>
        <dbReference type="ARBA" id="ARBA00001946"/>
    </source>
</evidence>
<dbReference type="AlphaFoldDB" id="A0A1Y5HYX3"/>
<dbReference type="InterPro" id="IPR036412">
    <property type="entry name" value="HAD-like_sf"/>
</dbReference>
<dbReference type="GO" id="GO:0016787">
    <property type="term" value="F:hydrolase activity"/>
    <property type="evidence" value="ECO:0007669"/>
    <property type="project" value="UniProtKB-KW"/>
</dbReference>
<sequence length="233" mass="26410">MTIKLITFDLDNTLWHTDPVIVRAEQILWDWIQLHCPPASNRFNLESLQALKAKVAEQNPRLRHKLSQLRLEFLYQVFSACGCQPTQAKELAQQAFAEFLTARNAVELFPNALSMLQQLKADYQIIALSNGNSDLKIIGIDHLFDGHYHAENVARAKPYDDMFVAAMKQAGVSANECIHVGDHPEQDVLAAKQLGIKTVWANLLQQSWPQELKLADHEINHLDQLIAKIKQLS</sequence>
<evidence type="ECO:0000256" key="3">
    <source>
        <dbReference type="ARBA" id="ARBA00022842"/>
    </source>
</evidence>
<organism evidence="4 5">
    <name type="scientific">Oleispira antarctica</name>
    <dbReference type="NCBI Taxonomy" id="188908"/>
    <lineage>
        <taxon>Bacteria</taxon>
        <taxon>Pseudomonadati</taxon>
        <taxon>Pseudomonadota</taxon>
        <taxon>Gammaproteobacteria</taxon>
        <taxon>Oceanospirillales</taxon>
        <taxon>Oceanospirillaceae</taxon>
        <taxon>Oleispira</taxon>
    </lineage>
</organism>
<comment type="cofactor">
    <cofactor evidence="1">
        <name>Mg(2+)</name>
        <dbReference type="ChEBI" id="CHEBI:18420"/>
    </cofactor>
</comment>
<dbReference type="InterPro" id="IPR006439">
    <property type="entry name" value="HAD-SF_hydro_IA"/>
</dbReference>
<dbReference type="EMBL" id="MABE01000179">
    <property type="protein sequence ID" value="OUS41003.1"/>
    <property type="molecule type" value="Genomic_DNA"/>
</dbReference>
<accession>A0A1Y5HYX3</accession>
<reference evidence="5" key="1">
    <citation type="journal article" date="2017" name="Proc. Natl. Acad. Sci. U.S.A.">
        <title>Simulation of Deepwater Horizon oil plume reveals substrate specialization within a complex community of hydrocarbon degraders.</title>
        <authorList>
            <person name="Hu P."/>
            <person name="Dubinsky E.A."/>
            <person name="Probst A.J."/>
            <person name="Wang J."/>
            <person name="Sieber C.M.K."/>
            <person name="Tom L.M."/>
            <person name="Gardinali P."/>
            <person name="Banfield J.F."/>
            <person name="Atlas R.M."/>
            <person name="Andersen G.L."/>
        </authorList>
    </citation>
    <scope>NUCLEOTIDE SEQUENCE [LARGE SCALE GENOMIC DNA]</scope>
</reference>
<dbReference type="InterPro" id="IPR023214">
    <property type="entry name" value="HAD_sf"/>
</dbReference>
<dbReference type="InterPro" id="IPR051400">
    <property type="entry name" value="HAD-like_hydrolase"/>
</dbReference>
<dbReference type="SUPFAM" id="SSF56784">
    <property type="entry name" value="HAD-like"/>
    <property type="match status" value="1"/>
</dbReference>
<dbReference type="PANTHER" id="PTHR46470:SF4">
    <property type="entry name" value="5-AMINO-6-(5-PHOSPHO-D-RIBITYLAMINO)URACIL PHOSPHATASE YIGB"/>
    <property type="match status" value="1"/>
</dbReference>
<proteinExistence type="predicted"/>
<gene>
    <name evidence="4" type="ORF">A9R00_03140</name>
</gene>
<comment type="caution">
    <text evidence="4">The sequence shown here is derived from an EMBL/GenBank/DDBJ whole genome shotgun (WGS) entry which is preliminary data.</text>
</comment>
<dbReference type="PANTHER" id="PTHR46470">
    <property type="entry name" value="N-ACYLNEURAMINATE-9-PHOSPHATASE"/>
    <property type="match status" value="1"/>
</dbReference>
<dbReference type="Pfam" id="PF00702">
    <property type="entry name" value="Hydrolase"/>
    <property type="match status" value="1"/>
</dbReference>
<dbReference type="Proteomes" id="UP000227088">
    <property type="component" value="Unassembled WGS sequence"/>
</dbReference>
<dbReference type="Gene3D" id="3.40.50.1000">
    <property type="entry name" value="HAD superfamily/HAD-like"/>
    <property type="match status" value="1"/>
</dbReference>
<dbReference type="GO" id="GO:0009231">
    <property type="term" value="P:riboflavin biosynthetic process"/>
    <property type="evidence" value="ECO:0007669"/>
    <property type="project" value="TreeGrafter"/>
</dbReference>
<evidence type="ECO:0000313" key="4">
    <source>
        <dbReference type="EMBL" id="OUS41003.1"/>
    </source>
</evidence>
<dbReference type="NCBIfam" id="TIGR01549">
    <property type="entry name" value="HAD-SF-IA-v1"/>
    <property type="match status" value="1"/>
</dbReference>